<dbReference type="Pfam" id="PF14249">
    <property type="entry name" value="Tocopherol_cycl"/>
    <property type="match status" value="1"/>
</dbReference>
<dbReference type="OrthoDB" id="9772627at2"/>
<sequence>MLKSTINPNIYHGNNHKSNFFEGWYFKIEHPTRNLTYCFIPGIFMEGNKVQHHSFIQIINGHDINFKYIKFHKEDFIACKDRFEISIGENMFSLNRISLNINRDGEKIKGKLNFSHIIEWPDTILNPGSMGFYNYLTFMQCYTQVCAMDGMVEGSLNINGENVDFTGGKVYIEKNWGSAFPYSYIWAQGNCFTGREVSITCSIGHIPFFVTSFTGFLIGIYVKGTFYKFTTINRSKLSIGYEKDKLILQSHNREYSIEIDASYNKGDFVNLFAPRDERMIPIAAETLQGKINLTIYDERKKQIIFEDSCINAGVEFCGKYRILAEL</sequence>
<gene>
    <name evidence="1" type="ORF">CLORY_14740</name>
</gene>
<evidence type="ECO:0008006" key="3">
    <source>
        <dbReference type="Google" id="ProtNLM"/>
    </source>
</evidence>
<evidence type="ECO:0000313" key="1">
    <source>
        <dbReference type="EMBL" id="OPJ62850.1"/>
    </source>
</evidence>
<dbReference type="GO" id="GO:0009976">
    <property type="term" value="F:tocopherol cyclase activity"/>
    <property type="evidence" value="ECO:0007669"/>
    <property type="project" value="InterPro"/>
</dbReference>
<evidence type="ECO:0000313" key="2">
    <source>
        <dbReference type="Proteomes" id="UP000190080"/>
    </source>
</evidence>
<proteinExistence type="predicted"/>
<organism evidence="1 2">
    <name type="scientific">Clostridium oryzae</name>
    <dbReference type="NCBI Taxonomy" id="1450648"/>
    <lineage>
        <taxon>Bacteria</taxon>
        <taxon>Bacillati</taxon>
        <taxon>Bacillota</taxon>
        <taxon>Clostridia</taxon>
        <taxon>Eubacteriales</taxon>
        <taxon>Clostridiaceae</taxon>
        <taxon>Clostridium</taxon>
    </lineage>
</organism>
<name>A0A1V4ISQ9_9CLOT</name>
<dbReference type="EMBL" id="MZGV01000012">
    <property type="protein sequence ID" value="OPJ62850.1"/>
    <property type="molecule type" value="Genomic_DNA"/>
</dbReference>
<dbReference type="STRING" id="1450648.CLORY_14740"/>
<accession>A0A1V4ISQ9</accession>
<dbReference type="SUPFAM" id="SSF159245">
    <property type="entry name" value="AttH-like"/>
    <property type="match status" value="1"/>
</dbReference>
<dbReference type="PANTHER" id="PTHR35309:SF4">
    <property type="entry name" value="TOCOPHEROL CYCLASE"/>
    <property type="match status" value="1"/>
</dbReference>
<dbReference type="PANTHER" id="PTHR35309">
    <property type="match status" value="1"/>
</dbReference>
<protein>
    <recommendedName>
        <fullName evidence="3">Tocopherol cyclase</fullName>
    </recommendedName>
</protein>
<dbReference type="InterPro" id="IPR025893">
    <property type="entry name" value="Tocopherol_cyclase"/>
</dbReference>
<dbReference type="RefSeq" id="WP_079422886.1">
    <property type="nucleotide sequence ID" value="NZ_MZGV01000012.1"/>
</dbReference>
<comment type="caution">
    <text evidence="1">The sequence shown here is derived from an EMBL/GenBank/DDBJ whole genome shotgun (WGS) entry which is preliminary data.</text>
</comment>
<dbReference type="Proteomes" id="UP000190080">
    <property type="component" value="Unassembled WGS sequence"/>
</dbReference>
<dbReference type="AlphaFoldDB" id="A0A1V4ISQ9"/>
<keyword evidence="2" id="KW-1185">Reference proteome</keyword>
<reference evidence="1 2" key="1">
    <citation type="submission" date="2017-03" db="EMBL/GenBank/DDBJ databases">
        <title>Genome sequence of Clostridium oryzae DSM 28571.</title>
        <authorList>
            <person name="Poehlein A."/>
            <person name="Daniel R."/>
        </authorList>
    </citation>
    <scope>NUCLEOTIDE SEQUENCE [LARGE SCALE GENOMIC DNA]</scope>
    <source>
        <strain evidence="1 2">DSM 28571</strain>
    </source>
</reference>